<keyword evidence="6" id="KW-1185">Reference proteome</keyword>
<dbReference type="SUPFAM" id="SSF50249">
    <property type="entry name" value="Nucleic acid-binding proteins"/>
    <property type="match status" value="1"/>
</dbReference>
<evidence type="ECO:0000256" key="4">
    <source>
        <dbReference type="HAMAP-Rule" id="MF_00720"/>
    </source>
</evidence>
<dbReference type="GO" id="GO:1990077">
    <property type="term" value="C:primosome complex"/>
    <property type="evidence" value="ECO:0007669"/>
    <property type="project" value="UniProtKB-UniRule"/>
</dbReference>
<dbReference type="Proteomes" id="UP000283077">
    <property type="component" value="Unassembled WGS sequence"/>
</dbReference>
<dbReference type="Pfam" id="PF22657">
    <property type="entry name" value="SSB_1"/>
    <property type="match status" value="1"/>
</dbReference>
<proteinExistence type="inferred from homology"/>
<dbReference type="NCBIfam" id="TIGR04418">
    <property type="entry name" value="PriB_gamma"/>
    <property type="match status" value="1"/>
</dbReference>
<dbReference type="InterPro" id="IPR023646">
    <property type="entry name" value="Prisomal_replication_PriB"/>
</dbReference>
<organism evidence="5 6">
    <name type="scientific">Rheinheimera riviphila</name>
    <dbReference type="NCBI Taxonomy" id="1834037"/>
    <lineage>
        <taxon>Bacteria</taxon>
        <taxon>Pseudomonadati</taxon>
        <taxon>Pseudomonadota</taxon>
        <taxon>Gammaproteobacteria</taxon>
        <taxon>Chromatiales</taxon>
        <taxon>Chromatiaceae</taxon>
        <taxon>Rheinheimera</taxon>
    </lineage>
</organism>
<evidence type="ECO:0000256" key="1">
    <source>
        <dbReference type="ARBA" id="ARBA00022515"/>
    </source>
</evidence>
<name>A0A437QF94_9GAMM</name>
<comment type="function">
    <text evidence="4">Involved in the restart of stalled replication forks, which reloads the replicative helicase on sites other than the origin of replication; the PriA-PriB pathway is the major replication restart pathway. During primosome assembly it facilitates complex formation between PriA and DnaT on DNA; stabilizes PriA on DNA. Stimulates the DNA unwinding activity of PriA helicase.</text>
</comment>
<comment type="subunit">
    <text evidence="4">Homodimer. Interacts with PriA and DnaT. Component of the replication restart primosome. Primosome assembly occurs via a 'hand-off' mechanism. PriA binds to replication forks, subsequently PriB then DnaT bind; DnaT then displaces ssDNA to generate the helicase loading substrate.</text>
</comment>
<dbReference type="PROSITE" id="PS50935">
    <property type="entry name" value="SSB"/>
    <property type="match status" value="1"/>
</dbReference>
<dbReference type="PIRSF" id="PIRSF003135">
    <property type="entry name" value="Primosomal_n"/>
    <property type="match status" value="1"/>
</dbReference>
<comment type="caution">
    <text evidence="5">The sequence shown here is derived from an EMBL/GenBank/DDBJ whole genome shotgun (WGS) entry which is preliminary data.</text>
</comment>
<dbReference type="GO" id="GO:0006269">
    <property type="term" value="P:DNA replication, synthesis of primer"/>
    <property type="evidence" value="ECO:0007669"/>
    <property type="project" value="UniProtKB-KW"/>
</dbReference>
<keyword evidence="1 4" id="KW-0639">Primosome</keyword>
<dbReference type="EMBL" id="SACS01000025">
    <property type="protein sequence ID" value="RVU33206.1"/>
    <property type="molecule type" value="Genomic_DNA"/>
</dbReference>
<evidence type="ECO:0000256" key="2">
    <source>
        <dbReference type="ARBA" id="ARBA00022705"/>
    </source>
</evidence>
<dbReference type="RefSeq" id="WP_127700700.1">
    <property type="nucleotide sequence ID" value="NZ_SACS01000025.1"/>
</dbReference>
<dbReference type="HAMAP" id="MF_00720">
    <property type="entry name" value="PriB"/>
    <property type="match status" value="1"/>
</dbReference>
<dbReference type="GO" id="GO:0003697">
    <property type="term" value="F:single-stranded DNA binding"/>
    <property type="evidence" value="ECO:0007669"/>
    <property type="project" value="UniProtKB-UniRule"/>
</dbReference>
<accession>A0A437QF94</accession>
<sequence>MDNCLVITGVICRQPDRSESPAGVPHMHLSLEHKSMQQEAGYNRASYVRLQVVVAGELCRQTHNLMQGSVVRVTGFLNRHQSPSGQAKLVLHAQRIEILS</sequence>
<evidence type="ECO:0000313" key="6">
    <source>
        <dbReference type="Proteomes" id="UP000283077"/>
    </source>
</evidence>
<dbReference type="InterPro" id="IPR000424">
    <property type="entry name" value="Primosome_PriB/ssb"/>
</dbReference>
<gene>
    <name evidence="4 5" type="primary">priB</name>
    <name evidence="5" type="ORF">EOE67_17890</name>
</gene>
<dbReference type="InterPro" id="IPR012340">
    <property type="entry name" value="NA-bd_OB-fold"/>
</dbReference>
<keyword evidence="2 4" id="KW-0235">DNA replication</keyword>
<reference evidence="5 6" key="1">
    <citation type="submission" date="2019-01" db="EMBL/GenBank/DDBJ databases">
        <authorList>
            <person name="Chen W.-M."/>
        </authorList>
    </citation>
    <scope>NUCLEOTIDE SEQUENCE [LARGE SCALE GENOMIC DNA]</scope>
    <source>
        <strain evidence="5 6">KYPC3</strain>
    </source>
</reference>
<dbReference type="AlphaFoldDB" id="A0A437QF94"/>
<dbReference type="OrthoDB" id="9180733at2"/>
<evidence type="ECO:0000256" key="3">
    <source>
        <dbReference type="ARBA" id="ARBA00023125"/>
    </source>
</evidence>
<keyword evidence="3 4" id="KW-0238">DNA-binding</keyword>
<protein>
    <recommendedName>
        <fullName evidence="4">Replication restart protein PriB</fullName>
    </recommendedName>
</protein>
<comment type="similarity">
    <text evidence="4">Belongs to the PriB family.</text>
</comment>
<dbReference type="Gene3D" id="2.40.50.140">
    <property type="entry name" value="Nucleic acid-binding proteins"/>
    <property type="match status" value="1"/>
</dbReference>
<evidence type="ECO:0000313" key="5">
    <source>
        <dbReference type="EMBL" id="RVU33206.1"/>
    </source>
</evidence>